<dbReference type="Pfam" id="PF12802">
    <property type="entry name" value="MarR_2"/>
    <property type="match status" value="1"/>
</dbReference>
<evidence type="ECO:0000313" key="3">
    <source>
        <dbReference type="EMBL" id="WFU61220.1"/>
    </source>
</evidence>
<keyword evidence="4" id="KW-1185">Reference proteome</keyword>
<feature type="compositionally biased region" description="Basic residues" evidence="1">
    <location>
        <begin position="185"/>
        <end position="201"/>
    </location>
</feature>
<protein>
    <submittedName>
        <fullName evidence="3">MarR family transcriptional regulator</fullName>
    </submittedName>
</protein>
<dbReference type="Gene3D" id="1.10.10.10">
    <property type="entry name" value="Winged helix-like DNA-binding domain superfamily/Winged helix DNA-binding domain"/>
    <property type="match status" value="1"/>
</dbReference>
<evidence type="ECO:0000256" key="1">
    <source>
        <dbReference type="SAM" id="MobiDB-lite"/>
    </source>
</evidence>
<feature type="domain" description="HTH marR-type" evidence="2">
    <location>
        <begin position="22"/>
        <end position="157"/>
    </location>
</feature>
<evidence type="ECO:0000313" key="4">
    <source>
        <dbReference type="Proteomes" id="UP001221546"/>
    </source>
</evidence>
<dbReference type="RefSeq" id="WP_141340139.1">
    <property type="nucleotide sequence ID" value="NZ_CP121646.1"/>
</dbReference>
<dbReference type="EMBL" id="CP121646">
    <property type="protein sequence ID" value="WFU61220.1"/>
    <property type="molecule type" value="Genomic_DNA"/>
</dbReference>
<feature type="region of interest" description="Disordered" evidence="1">
    <location>
        <begin position="174"/>
        <end position="201"/>
    </location>
</feature>
<proteinExistence type="predicted"/>
<dbReference type="SMART" id="SM00347">
    <property type="entry name" value="HTH_MARR"/>
    <property type="match status" value="1"/>
</dbReference>
<dbReference type="PROSITE" id="PS50995">
    <property type="entry name" value="HTH_MARR_2"/>
    <property type="match status" value="1"/>
</dbReference>
<name>A0ABY8J6P7_9BRAD</name>
<dbReference type="PANTHER" id="PTHR33164">
    <property type="entry name" value="TRANSCRIPTIONAL REGULATOR, MARR FAMILY"/>
    <property type="match status" value="1"/>
</dbReference>
<accession>A0ABY8J6P7</accession>
<sequence length="201" mass="22325">MNDALLTASKPELLDKEGDRTLRGLLYDYFAFGRSLEACREIFAGFVDLSPTQYLILIAIKNSTAEEPMGVNQVAERLYLSGAFVTNEINKLVSDGLLEKSPHPEDGRRVQLALAQRGMSLLIRLAALQRPVNDALFSMLTREEFKVLSQLLSRLASNADNALKLAEHARATLKLQEDQNASRAKAPKLRQKRPAARHGPL</sequence>
<gene>
    <name evidence="3" type="ORF">QA636_27315</name>
</gene>
<reference evidence="3 4" key="1">
    <citation type="submission" date="2023-04" db="EMBL/GenBank/DDBJ databases">
        <title>Australian commercial rhizobial inoculants.</title>
        <authorList>
            <person name="Kohlmeier M.G."/>
            <person name="O'Hara G.W."/>
            <person name="Colombi E."/>
            <person name="Ramsay J.P."/>
            <person name="Terpolilli J."/>
        </authorList>
    </citation>
    <scope>NUCLEOTIDE SEQUENCE [LARGE SCALE GENOMIC DNA]</scope>
    <source>
        <strain evidence="3 4">CB627</strain>
    </source>
</reference>
<dbReference type="InterPro" id="IPR039422">
    <property type="entry name" value="MarR/SlyA-like"/>
</dbReference>
<dbReference type="InterPro" id="IPR000835">
    <property type="entry name" value="HTH_MarR-typ"/>
</dbReference>
<dbReference type="SUPFAM" id="SSF46785">
    <property type="entry name" value="Winged helix' DNA-binding domain"/>
    <property type="match status" value="1"/>
</dbReference>
<organism evidence="3 4">
    <name type="scientific">Bradyrhizobium brasilense</name>
    <dbReference type="NCBI Taxonomy" id="1419277"/>
    <lineage>
        <taxon>Bacteria</taxon>
        <taxon>Pseudomonadati</taxon>
        <taxon>Pseudomonadota</taxon>
        <taxon>Alphaproteobacteria</taxon>
        <taxon>Hyphomicrobiales</taxon>
        <taxon>Nitrobacteraceae</taxon>
        <taxon>Bradyrhizobium</taxon>
    </lineage>
</organism>
<dbReference type="InterPro" id="IPR036390">
    <property type="entry name" value="WH_DNA-bd_sf"/>
</dbReference>
<dbReference type="Proteomes" id="UP001221546">
    <property type="component" value="Chromosome"/>
</dbReference>
<evidence type="ECO:0000259" key="2">
    <source>
        <dbReference type="PROSITE" id="PS50995"/>
    </source>
</evidence>
<dbReference type="InterPro" id="IPR036388">
    <property type="entry name" value="WH-like_DNA-bd_sf"/>
</dbReference>
<dbReference type="PANTHER" id="PTHR33164:SF43">
    <property type="entry name" value="HTH-TYPE TRANSCRIPTIONAL REPRESSOR YETL"/>
    <property type="match status" value="1"/>
</dbReference>